<feature type="domain" description="4Fe-4S ferredoxin-type" evidence="6">
    <location>
        <begin position="33"/>
        <end position="64"/>
    </location>
</feature>
<keyword evidence="2" id="KW-0479">Metal-binding</keyword>
<dbReference type="InterPro" id="IPR017900">
    <property type="entry name" value="4Fe4S_Fe_S_CS"/>
</dbReference>
<evidence type="ECO:0000256" key="5">
    <source>
        <dbReference type="ARBA" id="ARBA00023014"/>
    </source>
</evidence>
<keyword evidence="5" id="KW-0411">Iron-sulfur</keyword>
<sequence>MDFIKIDTKLCNKDGICIETCPFLLFKKGDDGFPVILEYAETHCIDCRHCVSVCPTGAITIKGIRPEDCEPVCKTQAISEDAVEHLIKTRRSIRAYKSKPVSQEILNRLINIMRWTPSARNSQPVSWLVIQKKDIINKIGTMTAQWMRETELLPQIADAYDQGVDMILRNAPNLVIAHAHAEGFNPTADCTIAITDLELAAHAFGLGGCWAGFFMRAANSHKQLADLLDLPQDHKVYGALMLGYPKFKYHRIPPRKPAEIRWL</sequence>
<dbReference type="SUPFAM" id="SSF55469">
    <property type="entry name" value="FMN-dependent nitroreductase-like"/>
    <property type="match status" value="1"/>
</dbReference>
<evidence type="ECO:0000256" key="1">
    <source>
        <dbReference type="ARBA" id="ARBA00007118"/>
    </source>
</evidence>
<dbReference type="PANTHER" id="PTHR43673:SF10">
    <property type="entry name" value="NADH DEHYDROGENASE_NAD(P)H NITROREDUCTASE XCC3605-RELATED"/>
    <property type="match status" value="1"/>
</dbReference>
<dbReference type="GO" id="GO:0051536">
    <property type="term" value="F:iron-sulfur cluster binding"/>
    <property type="evidence" value="ECO:0007669"/>
    <property type="project" value="UniProtKB-KW"/>
</dbReference>
<keyword evidence="4" id="KW-0408">Iron</keyword>
<dbReference type="PROSITE" id="PS51379">
    <property type="entry name" value="4FE4S_FER_2"/>
    <property type="match status" value="2"/>
</dbReference>
<dbReference type="GO" id="GO:0016491">
    <property type="term" value="F:oxidoreductase activity"/>
    <property type="evidence" value="ECO:0007669"/>
    <property type="project" value="UniProtKB-KW"/>
</dbReference>
<evidence type="ECO:0000256" key="3">
    <source>
        <dbReference type="ARBA" id="ARBA00023002"/>
    </source>
</evidence>
<dbReference type="InterPro" id="IPR029479">
    <property type="entry name" value="Nitroreductase"/>
</dbReference>
<comment type="similarity">
    <text evidence="1">Belongs to the nitroreductase family.</text>
</comment>
<dbReference type="AlphaFoldDB" id="A0A975BCV6"/>
<dbReference type="SUPFAM" id="SSF54862">
    <property type="entry name" value="4Fe-4S ferredoxins"/>
    <property type="match status" value="1"/>
</dbReference>
<keyword evidence="3" id="KW-0560">Oxidoreductase</keyword>
<dbReference type="CDD" id="cd02143">
    <property type="entry name" value="nitroreductase_FeS-like"/>
    <property type="match status" value="1"/>
</dbReference>
<dbReference type="KEGG" id="dli:dnl_54390"/>
<feature type="domain" description="4Fe-4S ferredoxin-type" evidence="6">
    <location>
        <begin position="2"/>
        <end position="31"/>
    </location>
</feature>
<dbReference type="EMBL" id="CP061799">
    <property type="protein sequence ID" value="QTA83046.1"/>
    <property type="molecule type" value="Genomic_DNA"/>
</dbReference>
<accession>A0A975BCV6</accession>
<dbReference type="Gene3D" id="3.40.109.10">
    <property type="entry name" value="NADH Oxidase"/>
    <property type="match status" value="1"/>
</dbReference>
<organism evidence="7 8">
    <name type="scientific">Desulfonema limicola</name>
    <dbReference type="NCBI Taxonomy" id="45656"/>
    <lineage>
        <taxon>Bacteria</taxon>
        <taxon>Pseudomonadati</taxon>
        <taxon>Thermodesulfobacteriota</taxon>
        <taxon>Desulfobacteria</taxon>
        <taxon>Desulfobacterales</taxon>
        <taxon>Desulfococcaceae</taxon>
        <taxon>Desulfonema</taxon>
    </lineage>
</organism>
<gene>
    <name evidence="7" type="ORF">dnl_54390</name>
</gene>
<dbReference type="Gene3D" id="3.30.70.20">
    <property type="match status" value="1"/>
</dbReference>
<proteinExistence type="inferred from homology"/>
<evidence type="ECO:0000259" key="6">
    <source>
        <dbReference type="PROSITE" id="PS51379"/>
    </source>
</evidence>
<keyword evidence="8" id="KW-1185">Reference proteome</keyword>
<protein>
    <submittedName>
        <fullName evidence="7">Nitroreductase</fullName>
    </submittedName>
</protein>
<evidence type="ECO:0000256" key="2">
    <source>
        <dbReference type="ARBA" id="ARBA00022723"/>
    </source>
</evidence>
<evidence type="ECO:0000313" key="7">
    <source>
        <dbReference type="EMBL" id="QTA83046.1"/>
    </source>
</evidence>
<dbReference type="Proteomes" id="UP000663720">
    <property type="component" value="Chromosome"/>
</dbReference>
<dbReference type="InterPro" id="IPR000415">
    <property type="entry name" value="Nitroreductase-like"/>
</dbReference>
<name>A0A975BCV6_9BACT</name>
<evidence type="ECO:0000313" key="8">
    <source>
        <dbReference type="Proteomes" id="UP000663720"/>
    </source>
</evidence>
<dbReference type="PANTHER" id="PTHR43673">
    <property type="entry name" value="NAD(P)H NITROREDUCTASE YDGI-RELATED"/>
    <property type="match status" value="1"/>
</dbReference>
<dbReference type="InterPro" id="IPR017896">
    <property type="entry name" value="4Fe4S_Fe-S-bd"/>
</dbReference>
<reference evidence="7" key="1">
    <citation type="journal article" date="2021" name="Microb. Physiol.">
        <title>Proteogenomic Insights into the Physiology of Marine, Sulfate-Reducing, Filamentous Desulfonema limicola and Desulfonema magnum.</title>
        <authorList>
            <person name="Schnaars V."/>
            <person name="Wohlbrand L."/>
            <person name="Scheve S."/>
            <person name="Hinrichs C."/>
            <person name="Reinhardt R."/>
            <person name="Rabus R."/>
        </authorList>
    </citation>
    <scope>NUCLEOTIDE SEQUENCE</scope>
    <source>
        <strain evidence="7">5ac10</strain>
    </source>
</reference>
<dbReference type="GO" id="GO:0046872">
    <property type="term" value="F:metal ion binding"/>
    <property type="evidence" value="ECO:0007669"/>
    <property type="project" value="UniProtKB-KW"/>
</dbReference>
<dbReference type="RefSeq" id="WP_207688893.1">
    <property type="nucleotide sequence ID" value="NZ_CP061799.1"/>
</dbReference>
<dbReference type="Pfam" id="PF00881">
    <property type="entry name" value="Nitroreductase"/>
    <property type="match status" value="1"/>
</dbReference>
<dbReference type="PROSITE" id="PS00198">
    <property type="entry name" value="4FE4S_FER_1"/>
    <property type="match status" value="1"/>
</dbReference>
<dbReference type="Pfam" id="PF13187">
    <property type="entry name" value="Fer4_9"/>
    <property type="match status" value="1"/>
</dbReference>
<evidence type="ECO:0000256" key="4">
    <source>
        <dbReference type="ARBA" id="ARBA00023004"/>
    </source>
</evidence>